<dbReference type="GO" id="GO:0006520">
    <property type="term" value="P:amino acid metabolic process"/>
    <property type="evidence" value="ECO:0007669"/>
    <property type="project" value="InterPro"/>
</dbReference>
<comment type="caution">
    <text evidence="6">The sequence shown here is derived from an EMBL/GenBank/DDBJ whole genome shotgun (WGS) entry which is preliminary data.</text>
</comment>
<dbReference type="NCBIfam" id="NF009709">
    <property type="entry name" value="PRK13238.1"/>
    <property type="match status" value="1"/>
</dbReference>
<dbReference type="Proteomes" id="UP000241436">
    <property type="component" value="Unassembled WGS sequence"/>
</dbReference>
<dbReference type="InterPro" id="IPR001597">
    <property type="entry name" value="ArAA_b-elim_lyase/Thr_aldolase"/>
</dbReference>
<evidence type="ECO:0000313" key="6">
    <source>
        <dbReference type="EMBL" id="PTL36087.1"/>
    </source>
</evidence>
<organism evidence="6 7">
    <name type="scientific">Candidatus Methylomirabilis limnetica</name>
    <dbReference type="NCBI Taxonomy" id="2033718"/>
    <lineage>
        <taxon>Bacteria</taxon>
        <taxon>Candidatus Methylomirabilota</taxon>
        <taxon>Candidatus Methylomirabilia</taxon>
        <taxon>Candidatus Methylomirabilales</taxon>
        <taxon>Candidatus Methylomirabilaceae</taxon>
        <taxon>Candidatus Methylomirabilis</taxon>
    </lineage>
</organism>
<feature type="compositionally biased region" description="Polar residues" evidence="4">
    <location>
        <begin position="81"/>
        <end position="91"/>
    </location>
</feature>
<keyword evidence="3" id="KW-0663">Pyridoxal phosphate</keyword>
<comment type="cofactor">
    <cofactor evidence="1">
        <name>pyridoxal 5'-phosphate</name>
        <dbReference type="ChEBI" id="CHEBI:597326"/>
    </cofactor>
</comment>
<name>A0A2T4TY98_9BACT</name>
<dbReference type="AlphaFoldDB" id="A0A2T4TY98"/>
<feature type="compositionally biased region" description="Basic and acidic residues" evidence="4">
    <location>
        <begin position="92"/>
        <end position="104"/>
    </location>
</feature>
<protein>
    <submittedName>
        <fullName evidence="6">Tyrosine phenol-lyase</fullName>
    </submittedName>
</protein>
<dbReference type="SUPFAM" id="SSF53383">
    <property type="entry name" value="PLP-dependent transferases"/>
    <property type="match status" value="1"/>
</dbReference>
<keyword evidence="7" id="KW-1185">Reference proteome</keyword>
<reference evidence="6 7" key="1">
    <citation type="submission" date="2017-09" db="EMBL/GenBank/DDBJ databases">
        <title>Bloom of a denitrifying methanotroph, Candidatus Methylomirabilis limnetica, in a deep stratified lake.</title>
        <authorList>
            <person name="Graf J.S."/>
            <person name="Marchant H.K."/>
            <person name="Tienken D."/>
            <person name="Hach P.F."/>
            <person name="Brand A."/>
            <person name="Schubert C.J."/>
            <person name="Kuypers M.M."/>
            <person name="Milucka J."/>
        </authorList>
    </citation>
    <scope>NUCLEOTIDE SEQUENCE [LARGE SCALE GENOMIC DNA]</scope>
    <source>
        <strain evidence="6 7">Zug</strain>
    </source>
</reference>
<dbReference type="GO" id="GO:0016829">
    <property type="term" value="F:lyase activity"/>
    <property type="evidence" value="ECO:0007669"/>
    <property type="project" value="UniProtKB-KW"/>
</dbReference>
<keyword evidence="6" id="KW-0456">Lyase</keyword>
<dbReference type="EMBL" id="NVQC01000017">
    <property type="protein sequence ID" value="PTL36087.1"/>
    <property type="molecule type" value="Genomic_DNA"/>
</dbReference>
<gene>
    <name evidence="6" type="ORF">CLG94_05320</name>
</gene>
<evidence type="ECO:0000256" key="4">
    <source>
        <dbReference type="SAM" id="MobiDB-lite"/>
    </source>
</evidence>
<dbReference type="Pfam" id="PF01212">
    <property type="entry name" value="Beta_elim_lyase"/>
    <property type="match status" value="1"/>
</dbReference>
<feature type="region of interest" description="Disordered" evidence="4">
    <location>
        <begin position="1"/>
        <end position="31"/>
    </location>
</feature>
<evidence type="ECO:0000256" key="1">
    <source>
        <dbReference type="ARBA" id="ARBA00001933"/>
    </source>
</evidence>
<dbReference type="InterPro" id="IPR015421">
    <property type="entry name" value="PyrdxlP-dep_Trfase_major"/>
</dbReference>
<evidence type="ECO:0000256" key="3">
    <source>
        <dbReference type="ARBA" id="ARBA00022898"/>
    </source>
</evidence>
<evidence type="ECO:0000256" key="2">
    <source>
        <dbReference type="ARBA" id="ARBA00009721"/>
    </source>
</evidence>
<feature type="region of interest" description="Disordered" evidence="4">
    <location>
        <begin position="54"/>
        <end position="104"/>
    </location>
</feature>
<reference evidence="7" key="2">
    <citation type="journal article" date="2018" name="Environ. Microbiol.">
        <title>Bloom of a denitrifying methanotroph, 'Candidatus Methylomirabilis limnetica', in a deep stratified lake.</title>
        <authorList>
            <person name="Graf J.S."/>
            <person name="Mayr M.J."/>
            <person name="Marchant H.K."/>
            <person name="Tienken D."/>
            <person name="Hach P.F."/>
            <person name="Brand A."/>
            <person name="Schubert C.J."/>
            <person name="Kuypers M.M."/>
            <person name="Milucka J."/>
        </authorList>
    </citation>
    <scope>NUCLEOTIDE SEQUENCE [LARGE SCALE GENOMIC DNA]</scope>
    <source>
        <strain evidence="7">Zug</strain>
    </source>
</reference>
<dbReference type="Gene3D" id="3.90.1150.10">
    <property type="entry name" value="Aspartate Aminotransferase, domain 1"/>
    <property type="match status" value="1"/>
</dbReference>
<dbReference type="PANTHER" id="PTHR32325">
    <property type="entry name" value="BETA-ELIMINATING LYASE-LIKE PROTEIN-RELATED"/>
    <property type="match status" value="1"/>
</dbReference>
<dbReference type="InterPro" id="IPR015422">
    <property type="entry name" value="PyrdxlP-dep_Trfase_small"/>
</dbReference>
<feature type="domain" description="Aromatic amino acid beta-eliminating lyase/threonine aldolase" evidence="5">
    <location>
        <begin position="132"/>
        <end position="533"/>
    </location>
</feature>
<evidence type="ECO:0000313" key="7">
    <source>
        <dbReference type="Proteomes" id="UP000241436"/>
    </source>
</evidence>
<dbReference type="PANTHER" id="PTHR32325:SF4">
    <property type="entry name" value="TRYPTOPHANASE"/>
    <property type="match status" value="1"/>
</dbReference>
<evidence type="ECO:0000259" key="5">
    <source>
        <dbReference type="Pfam" id="PF01212"/>
    </source>
</evidence>
<sequence length="570" mass="63255">MTIAAGSCRCSPVRSSARRIQRQAPSSSSTNASTCLITIPLISTMPRSRRCIGTWRSSRRPAHRSGSSTSTPSRRTGTRSQNETRPTPVRSTSERETGEDRHAMTHRELRRELIARCGYNLFELKPSEICVDLLTDSGTTPLSEAQRKAVSRVLRKRRTNERAYAGNESAERLRAALREVFPDFPYVILVHQGRGAERVFCDGFIRSGLWTLPQDLWRQETPHQKRRRPIVIGNAPFDTTRGNIEAAEAEIIDATTRLWHDPNTPLPFKGNVDVELLDRSLIRDGDRMACTLITATCNTAAGQPVSTSNFGEVGLRTSSAGTLLVADIARIFLNAFLNKKNLPYDVGITIQGIVKQSLTPVDLCLMSAKKDALSPGGGCILMKDRALYEALLPYAILSEGGKDYGGMTTETMEAFGVGLKEGLNESFLEEYTGQVAYLGEGLKSAGWPMYEPFGGHAVYLDAGAALDHLAPDDLPGQACAVELYIECGVRACELGTAMAGRDPKTGKNRHPRFEFVRLALPRLRYTRDDLDRVIKGAERLWKRRRDIHGMMFVEPEPPGLRHFTATYKWK</sequence>
<comment type="similarity">
    <text evidence="2">Belongs to the beta-eliminating lyase family.</text>
</comment>
<accession>A0A2T4TY98</accession>
<dbReference type="Gene3D" id="3.40.640.10">
    <property type="entry name" value="Type I PLP-dependent aspartate aminotransferase-like (Major domain)"/>
    <property type="match status" value="1"/>
</dbReference>
<feature type="compositionally biased region" description="Low complexity" evidence="4">
    <location>
        <begin position="64"/>
        <end position="80"/>
    </location>
</feature>
<proteinExistence type="inferred from homology"/>
<dbReference type="InterPro" id="IPR015424">
    <property type="entry name" value="PyrdxlP-dep_Trfase"/>
</dbReference>